<keyword evidence="2" id="KW-1185">Reference proteome</keyword>
<protein>
    <submittedName>
        <fullName evidence="1">Uncharacterized protein</fullName>
    </submittedName>
</protein>
<evidence type="ECO:0000313" key="2">
    <source>
        <dbReference type="Proteomes" id="UP001286456"/>
    </source>
</evidence>
<sequence length="108" mass="11580">MDVLQPCFLALQVSALICLRPGLHHGKVVPELWATLALGRRGESGFPLSSRLLIVPGVVDLEEGYLSPISVLPGFCRLASEGKVVQLKQLPWGIMIEMSDVFPAVGGS</sequence>
<accession>A0AAE0M7D6</accession>
<proteinExistence type="predicted"/>
<name>A0AAE0M7D6_9PEZI</name>
<dbReference type="AlphaFoldDB" id="A0AAE0M7D6"/>
<dbReference type="EMBL" id="JAUEPO010000005">
    <property type="protein sequence ID" value="KAK3320659.1"/>
    <property type="molecule type" value="Genomic_DNA"/>
</dbReference>
<evidence type="ECO:0000313" key="1">
    <source>
        <dbReference type="EMBL" id="KAK3320659.1"/>
    </source>
</evidence>
<gene>
    <name evidence="1" type="ORF">B0T19DRAFT_244916</name>
</gene>
<organism evidence="1 2">
    <name type="scientific">Cercophora scortea</name>
    <dbReference type="NCBI Taxonomy" id="314031"/>
    <lineage>
        <taxon>Eukaryota</taxon>
        <taxon>Fungi</taxon>
        <taxon>Dikarya</taxon>
        <taxon>Ascomycota</taxon>
        <taxon>Pezizomycotina</taxon>
        <taxon>Sordariomycetes</taxon>
        <taxon>Sordariomycetidae</taxon>
        <taxon>Sordariales</taxon>
        <taxon>Lasiosphaeriaceae</taxon>
        <taxon>Cercophora</taxon>
    </lineage>
</organism>
<dbReference type="Proteomes" id="UP001286456">
    <property type="component" value="Unassembled WGS sequence"/>
</dbReference>
<comment type="caution">
    <text evidence="1">The sequence shown here is derived from an EMBL/GenBank/DDBJ whole genome shotgun (WGS) entry which is preliminary data.</text>
</comment>
<reference evidence="1" key="2">
    <citation type="submission" date="2023-06" db="EMBL/GenBank/DDBJ databases">
        <authorList>
            <consortium name="Lawrence Berkeley National Laboratory"/>
            <person name="Haridas S."/>
            <person name="Hensen N."/>
            <person name="Bonometti L."/>
            <person name="Westerberg I."/>
            <person name="Brannstrom I.O."/>
            <person name="Guillou S."/>
            <person name="Cros-Aarteil S."/>
            <person name="Calhoun S."/>
            <person name="Kuo A."/>
            <person name="Mondo S."/>
            <person name="Pangilinan J."/>
            <person name="Riley R."/>
            <person name="Labutti K."/>
            <person name="Andreopoulos B."/>
            <person name="Lipzen A."/>
            <person name="Chen C."/>
            <person name="Yanf M."/>
            <person name="Daum C."/>
            <person name="Ng V."/>
            <person name="Clum A."/>
            <person name="Steindorff A."/>
            <person name="Ohm R."/>
            <person name="Martin F."/>
            <person name="Silar P."/>
            <person name="Natvig D."/>
            <person name="Lalanne C."/>
            <person name="Gautier V."/>
            <person name="Ament-Velasquez S.L."/>
            <person name="Kruys A."/>
            <person name="Hutchinson M.I."/>
            <person name="Powell A.J."/>
            <person name="Barry K."/>
            <person name="Miller A.N."/>
            <person name="Grigoriev I.V."/>
            <person name="Debuchy R."/>
            <person name="Gladieux P."/>
            <person name="Thoren M.H."/>
            <person name="Johannesson H."/>
        </authorList>
    </citation>
    <scope>NUCLEOTIDE SEQUENCE</scope>
    <source>
        <strain evidence="1">SMH4131-1</strain>
    </source>
</reference>
<reference evidence="1" key="1">
    <citation type="journal article" date="2023" name="Mol. Phylogenet. Evol.">
        <title>Genome-scale phylogeny and comparative genomics of the fungal order Sordariales.</title>
        <authorList>
            <person name="Hensen N."/>
            <person name="Bonometti L."/>
            <person name="Westerberg I."/>
            <person name="Brannstrom I.O."/>
            <person name="Guillou S."/>
            <person name="Cros-Aarteil S."/>
            <person name="Calhoun S."/>
            <person name="Haridas S."/>
            <person name="Kuo A."/>
            <person name="Mondo S."/>
            <person name="Pangilinan J."/>
            <person name="Riley R."/>
            <person name="LaButti K."/>
            <person name="Andreopoulos B."/>
            <person name="Lipzen A."/>
            <person name="Chen C."/>
            <person name="Yan M."/>
            <person name="Daum C."/>
            <person name="Ng V."/>
            <person name="Clum A."/>
            <person name="Steindorff A."/>
            <person name="Ohm R.A."/>
            <person name="Martin F."/>
            <person name="Silar P."/>
            <person name="Natvig D.O."/>
            <person name="Lalanne C."/>
            <person name="Gautier V."/>
            <person name="Ament-Velasquez S.L."/>
            <person name="Kruys A."/>
            <person name="Hutchinson M.I."/>
            <person name="Powell A.J."/>
            <person name="Barry K."/>
            <person name="Miller A.N."/>
            <person name="Grigoriev I.V."/>
            <person name="Debuchy R."/>
            <person name="Gladieux P."/>
            <person name="Hiltunen Thoren M."/>
            <person name="Johannesson H."/>
        </authorList>
    </citation>
    <scope>NUCLEOTIDE SEQUENCE</scope>
    <source>
        <strain evidence="1">SMH4131-1</strain>
    </source>
</reference>